<dbReference type="InterPro" id="IPR008332">
    <property type="entry name" value="MethylG_MeTrfase_N"/>
</dbReference>
<keyword evidence="7" id="KW-0234">DNA repair</keyword>
<dbReference type="CDD" id="cd06445">
    <property type="entry name" value="ATase"/>
    <property type="match status" value="1"/>
</dbReference>
<keyword evidence="12" id="KW-1185">Reference proteome</keyword>
<dbReference type="Pfam" id="PF02870">
    <property type="entry name" value="Methyltransf_1N"/>
    <property type="match status" value="1"/>
</dbReference>
<dbReference type="PANTHER" id="PTHR10815:SF12">
    <property type="entry name" value="METHYLATED-DNA--PROTEIN-CYSTEINE METHYLTRANSFERASE, INDUCIBLE"/>
    <property type="match status" value="1"/>
</dbReference>
<dbReference type="Gene3D" id="1.10.10.10">
    <property type="entry name" value="Winged helix-like DNA-binding domain superfamily/Winged helix DNA-binding domain"/>
    <property type="match status" value="1"/>
</dbReference>
<keyword evidence="6" id="KW-0227">DNA damage</keyword>
<protein>
    <recommendedName>
        <fullName evidence="3">methylated-DNA--[protein]-cysteine S-methyltransferase</fullName>
        <ecNumber evidence="3">2.1.1.63</ecNumber>
    </recommendedName>
</protein>
<evidence type="ECO:0000256" key="4">
    <source>
        <dbReference type="ARBA" id="ARBA00022603"/>
    </source>
</evidence>
<evidence type="ECO:0000256" key="1">
    <source>
        <dbReference type="ARBA" id="ARBA00001286"/>
    </source>
</evidence>
<dbReference type="SUPFAM" id="SSF53155">
    <property type="entry name" value="Methylated DNA-protein cysteine methyltransferase domain"/>
    <property type="match status" value="1"/>
</dbReference>
<dbReference type="PANTHER" id="PTHR10815">
    <property type="entry name" value="METHYLATED-DNA--PROTEIN-CYSTEINE METHYLTRANSFERASE"/>
    <property type="match status" value="1"/>
</dbReference>
<gene>
    <name evidence="11" type="primary">ogt</name>
    <name evidence="11" type="ORF">GCM10011351_12010</name>
</gene>
<dbReference type="Gene3D" id="3.30.160.70">
    <property type="entry name" value="Methylated DNA-protein cysteine methyltransferase domain"/>
    <property type="match status" value="1"/>
</dbReference>
<dbReference type="SUPFAM" id="SSF46767">
    <property type="entry name" value="Methylated DNA-protein cysteine methyltransferase, C-terminal domain"/>
    <property type="match status" value="1"/>
</dbReference>
<dbReference type="InterPro" id="IPR014048">
    <property type="entry name" value="MethylDNA_cys_MeTrfase_DNA-bd"/>
</dbReference>
<comment type="similarity">
    <text evidence="2">Belongs to the MGMT family.</text>
</comment>
<dbReference type="InterPro" id="IPR036631">
    <property type="entry name" value="MGMT_N_sf"/>
</dbReference>
<dbReference type="Proteomes" id="UP000618460">
    <property type="component" value="Unassembled WGS sequence"/>
</dbReference>
<dbReference type="GO" id="GO:0003908">
    <property type="term" value="F:methylated-DNA-[protein]-cysteine S-methyltransferase activity"/>
    <property type="evidence" value="ECO:0007669"/>
    <property type="project" value="UniProtKB-EC"/>
</dbReference>
<organism evidence="11 12">
    <name type="scientific">Paraliobacillus quinghaiensis</name>
    <dbReference type="NCBI Taxonomy" id="470815"/>
    <lineage>
        <taxon>Bacteria</taxon>
        <taxon>Bacillati</taxon>
        <taxon>Bacillota</taxon>
        <taxon>Bacilli</taxon>
        <taxon>Bacillales</taxon>
        <taxon>Bacillaceae</taxon>
        <taxon>Paraliobacillus</taxon>
    </lineage>
</organism>
<name>A0A917TMM6_9BACI</name>
<evidence type="ECO:0000256" key="7">
    <source>
        <dbReference type="ARBA" id="ARBA00023204"/>
    </source>
</evidence>
<evidence type="ECO:0000313" key="12">
    <source>
        <dbReference type="Proteomes" id="UP000618460"/>
    </source>
</evidence>
<evidence type="ECO:0000256" key="5">
    <source>
        <dbReference type="ARBA" id="ARBA00022679"/>
    </source>
</evidence>
<evidence type="ECO:0000259" key="10">
    <source>
        <dbReference type="Pfam" id="PF02870"/>
    </source>
</evidence>
<dbReference type="OrthoDB" id="9802228at2"/>
<feature type="domain" description="Methylguanine DNA methyltransferase ribonuclease-like" evidence="10">
    <location>
        <begin position="9"/>
        <end position="86"/>
    </location>
</feature>
<dbReference type="PROSITE" id="PS00374">
    <property type="entry name" value="MGMT"/>
    <property type="match status" value="1"/>
</dbReference>
<dbReference type="EC" id="2.1.1.63" evidence="3"/>
<proteinExistence type="inferred from homology"/>
<evidence type="ECO:0000256" key="8">
    <source>
        <dbReference type="ARBA" id="ARBA00049348"/>
    </source>
</evidence>
<dbReference type="GO" id="GO:0006281">
    <property type="term" value="P:DNA repair"/>
    <property type="evidence" value="ECO:0007669"/>
    <property type="project" value="UniProtKB-KW"/>
</dbReference>
<comment type="catalytic activity">
    <reaction evidence="1">
        <text>a 4-O-methyl-thymidine in DNA + L-cysteinyl-[protein] = a thymidine in DNA + S-methyl-L-cysteinyl-[protein]</text>
        <dbReference type="Rhea" id="RHEA:53428"/>
        <dbReference type="Rhea" id="RHEA-COMP:10131"/>
        <dbReference type="Rhea" id="RHEA-COMP:10132"/>
        <dbReference type="Rhea" id="RHEA-COMP:13555"/>
        <dbReference type="Rhea" id="RHEA-COMP:13556"/>
        <dbReference type="ChEBI" id="CHEBI:29950"/>
        <dbReference type="ChEBI" id="CHEBI:82612"/>
        <dbReference type="ChEBI" id="CHEBI:137386"/>
        <dbReference type="ChEBI" id="CHEBI:137387"/>
        <dbReference type="EC" id="2.1.1.63"/>
    </reaction>
</comment>
<evidence type="ECO:0000259" key="9">
    <source>
        <dbReference type="Pfam" id="PF01035"/>
    </source>
</evidence>
<dbReference type="InterPro" id="IPR036388">
    <property type="entry name" value="WH-like_DNA-bd_sf"/>
</dbReference>
<keyword evidence="5" id="KW-0808">Transferase</keyword>
<dbReference type="InterPro" id="IPR036217">
    <property type="entry name" value="MethylDNA_cys_MeTrfase_DNAb"/>
</dbReference>
<reference evidence="11" key="1">
    <citation type="journal article" date="2014" name="Int. J. Syst. Evol. Microbiol.">
        <title>Complete genome sequence of Corynebacterium casei LMG S-19264T (=DSM 44701T), isolated from a smear-ripened cheese.</title>
        <authorList>
            <consortium name="US DOE Joint Genome Institute (JGI-PGF)"/>
            <person name="Walter F."/>
            <person name="Albersmeier A."/>
            <person name="Kalinowski J."/>
            <person name="Ruckert C."/>
        </authorList>
    </citation>
    <scope>NUCLEOTIDE SEQUENCE</scope>
    <source>
        <strain evidence="11">CGMCC 1.6333</strain>
    </source>
</reference>
<keyword evidence="4" id="KW-0489">Methyltransferase</keyword>
<dbReference type="FunFam" id="1.10.10.10:FF:000214">
    <property type="entry name" value="Methylated-DNA--protein-cysteine methyltransferase"/>
    <property type="match status" value="1"/>
</dbReference>
<dbReference type="NCBIfam" id="TIGR00589">
    <property type="entry name" value="ogt"/>
    <property type="match status" value="1"/>
</dbReference>
<evidence type="ECO:0000256" key="6">
    <source>
        <dbReference type="ARBA" id="ARBA00022763"/>
    </source>
</evidence>
<dbReference type="Pfam" id="PF01035">
    <property type="entry name" value="DNA_binding_1"/>
    <property type="match status" value="1"/>
</dbReference>
<comment type="caution">
    <text evidence="11">The sequence shown here is derived from an EMBL/GenBank/DDBJ whole genome shotgun (WGS) entry which is preliminary data.</text>
</comment>
<accession>A0A917TMM6</accession>
<evidence type="ECO:0000256" key="3">
    <source>
        <dbReference type="ARBA" id="ARBA00011918"/>
    </source>
</evidence>
<sequence length="169" mass="19357">MTMDSKTIYWSSFTLGNWRFYIGATSKGLCYISSPNDSWETFRNWAFHKFVNPRLIEEEEQLKFYLTELVAYFQGEKKHFSMPVDLQGTAFQQEVWKTLSQIPFGETRNYTKIAEAIGKPAAVRAVANAIGANPVLITIPCHRVIGKNGKLTGYRGGLEMKEHLLRLEK</sequence>
<dbReference type="RefSeq" id="WP_117153774.1">
    <property type="nucleotide sequence ID" value="NZ_BMLG01000004.1"/>
</dbReference>
<dbReference type="EMBL" id="BMLG01000004">
    <property type="protein sequence ID" value="GGM27736.1"/>
    <property type="molecule type" value="Genomic_DNA"/>
</dbReference>
<dbReference type="AlphaFoldDB" id="A0A917TMM6"/>
<comment type="catalytic activity">
    <reaction evidence="8">
        <text>a 6-O-methyl-2'-deoxyguanosine in DNA + L-cysteinyl-[protein] = S-methyl-L-cysteinyl-[protein] + a 2'-deoxyguanosine in DNA</text>
        <dbReference type="Rhea" id="RHEA:24000"/>
        <dbReference type="Rhea" id="RHEA-COMP:10131"/>
        <dbReference type="Rhea" id="RHEA-COMP:10132"/>
        <dbReference type="Rhea" id="RHEA-COMP:11367"/>
        <dbReference type="Rhea" id="RHEA-COMP:11368"/>
        <dbReference type="ChEBI" id="CHEBI:29950"/>
        <dbReference type="ChEBI" id="CHEBI:82612"/>
        <dbReference type="ChEBI" id="CHEBI:85445"/>
        <dbReference type="ChEBI" id="CHEBI:85448"/>
        <dbReference type="EC" id="2.1.1.63"/>
    </reaction>
</comment>
<evidence type="ECO:0000256" key="2">
    <source>
        <dbReference type="ARBA" id="ARBA00008711"/>
    </source>
</evidence>
<feature type="domain" description="Methylated-DNA-[protein]-cysteine S-methyltransferase DNA binding" evidence="9">
    <location>
        <begin position="90"/>
        <end position="169"/>
    </location>
</feature>
<evidence type="ECO:0000313" key="11">
    <source>
        <dbReference type="EMBL" id="GGM27736.1"/>
    </source>
</evidence>
<dbReference type="GO" id="GO:0032259">
    <property type="term" value="P:methylation"/>
    <property type="evidence" value="ECO:0007669"/>
    <property type="project" value="UniProtKB-KW"/>
</dbReference>
<dbReference type="InterPro" id="IPR001497">
    <property type="entry name" value="MethylDNA_cys_MeTrfase_AS"/>
</dbReference>
<reference evidence="11" key="2">
    <citation type="submission" date="2020-09" db="EMBL/GenBank/DDBJ databases">
        <authorList>
            <person name="Sun Q."/>
            <person name="Zhou Y."/>
        </authorList>
    </citation>
    <scope>NUCLEOTIDE SEQUENCE</scope>
    <source>
        <strain evidence="11">CGMCC 1.6333</strain>
    </source>
</reference>